<protein>
    <submittedName>
        <fullName evidence="2">Cytochrome C</fullName>
    </submittedName>
</protein>
<dbReference type="NCBIfam" id="NF040886">
    <property type="entry name" value="cyt_C_like_Sec"/>
    <property type="match status" value="1"/>
</dbReference>
<sequence length="292" mass="32713">MVTKTTESSSEPKAKTIAELAARYDSAPCMDCHMNVYDEWEKSLHARSIFGPEKVGRTAATFKTFIENGLKEWPYSGVKTPEDVQIKHLMLCAKCHLPQLQEAEESVAKELVETIYAYVDDPDDEEAKEALESLNIGCMVCHNRNAITHKWTDGTPEKGVVYGSKDDVHMDDKHPFLKKSPIMKESIQCGQCHGLGPNFELENPTQCATLYGIHLYTYIPDGGQETCQECHMRKSGLGHNIQSYRAQEMVKMALDVHVEAKAYQWRDVTTTTPEAHVIVELTNKAGHAIPDG</sequence>
<keyword evidence="3" id="KW-1185">Reference proteome</keyword>
<name>A0A7T6ARP7_9BACT</name>
<evidence type="ECO:0000313" key="2">
    <source>
        <dbReference type="EMBL" id="QQG67026.1"/>
    </source>
</evidence>
<dbReference type="SUPFAM" id="SSF48695">
    <property type="entry name" value="Multiheme cytochromes"/>
    <property type="match status" value="1"/>
</dbReference>
<organism evidence="2 3">
    <name type="scientific">Desulfobulbus oligotrophicus</name>
    <dbReference type="NCBI Taxonomy" id="1909699"/>
    <lineage>
        <taxon>Bacteria</taxon>
        <taxon>Pseudomonadati</taxon>
        <taxon>Thermodesulfobacteriota</taxon>
        <taxon>Desulfobulbia</taxon>
        <taxon>Desulfobulbales</taxon>
        <taxon>Desulfobulbaceae</taxon>
        <taxon>Desulfobulbus</taxon>
    </lineage>
</organism>
<dbReference type="Proteomes" id="UP000596092">
    <property type="component" value="Chromosome"/>
</dbReference>
<accession>A0A7T6ARP7</accession>
<evidence type="ECO:0000259" key="1">
    <source>
        <dbReference type="Pfam" id="PF13435"/>
    </source>
</evidence>
<dbReference type="AlphaFoldDB" id="A0A7T6ARP7"/>
<dbReference type="KEGG" id="dog:HP555_11165"/>
<gene>
    <name evidence="2" type="ORF">HP555_11165</name>
</gene>
<evidence type="ECO:0000313" key="3">
    <source>
        <dbReference type="Proteomes" id="UP000596092"/>
    </source>
</evidence>
<dbReference type="Gene3D" id="1.10.1130.10">
    <property type="entry name" value="Flavocytochrome C3, Chain A"/>
    <property type="match status" value="1"/>
</dbReference>
<dbReference type="InterPro" id="IPR023155">
    <property type="entry name" value="Cyt_c-552/4"/>
</dbReference>
<reference evidence="2 3" key="1">
    <citation type="submission" date="2020-05" db="EMBL/GenBank/DDBJ databases">
        <title>Complete genome of Desulfobulbus oligotrophicus.</title>
        <authorList>
            <person name="Podar M."/>
        </authorList>
    </citation>
    <scope>NUCLEOTIDE SEQUENCE [LARGE SCALE GENOMIC DNA]</scope>
    <source>
        <strain evidence="2 3">Prop6</strain>
    </source>
</reference>
<proteinExistence type="predicted"/>
<dbReference type="Pfam" id="PF13435">
    <property type="entry name" value="Cytochrome_C554"/>
    <property type="match status" value="1"/>
</dbReference>
<feature type="domain" description="Cytochrome c-552/4" evidence="1">
    <location>
        <begin position="29"/>
        <end position="110"/>
    </location>
</feature>
<dbReference type="InterPro" id="IPR036280">
    <property type="entry name" value="Multihaem_cyt_sf"/>
</dbReference>
<dbReference type="EMBL" id="CP054140">
    <property type="protein sequence ID" value="QQG67026.1"/>
    <property type="molecule type" value="Genomic_DNA"/>
</dbReference>